<reference evidence="2 3" key="1">
    <citation type="submission" date="2018-12" db="EMBL/GenBank/DDBJ databases">
        <title>Complete Genome Sequence of the Corallopyronin A producing Myxobacterium Corallococcus coralloides B035.</title>
        <authorList>
            <person name="Bouhired S.M."/>
            <person name="Rupp O."/>
            <person name="Blom J."/>
            <person name="Schaeberle T.F."/>
            <person name="Kehraus S."/>
            <person name="Schiefer A."/>
            <person name="Pfarr K."/>
            <person name="Goesmann A."/>
            <person name="Hoerauf A."/>
            <person name="Koenig G.M."/>
        </authorList>
    </citation>
    <scope>NUCLEOTIDE SEQUENCE [LARGE SCALE GENOMIC DNA]</scope>
    <source>
        <strain evidence="2 3">B035</strain>
    </source>
</reference>
<feature type="chain" id="PRO_5019312761" description="JAB domain-containing protein" evidence="1">
    <location>
        <begin position="22"/>
        <end position="249"/>
    </location>
</feature>
<feature type="signal peptide" evidence="1">
    <location>
        <begin position="1"/>
        <end position="21"/>
    </location>
</feature>
<evidence type="ECO:0000313" key="3">
    <source>
        <dbReference type="Proteomes" id="UP000288758"/>
    </source>
</evidence>
<gene>
    <name evidence="2" type="ORF">EJ065_0696</name>
</gene>
<name>A0A410RK69_CORCK</name>
<dbReference type="RefSeq" id="WP_240672707.1">
    <property type="nucleotide sequence ID" value="NZ_CP034669.1"/>
</dbReference>
<dbReference type="AlphaFoldDB" id="A0A410RK69"/>
<sequence>MRFALPSLLGLLVGCAASAPASTTFADAKTGRGPWAEVPAVEMPAGDNSIPIGLIRDVADAFLTRPGARTCDPSTLRPIQGLSTEYCAAVYVAGGREALSWRVSEPVRGSHSRCSAPQQVQDEDYPASQVWVVGFIHNHPCGSPPSSVDLMAWPTDAIEPLTAMAVVRLVPGNPAPALFKNLAIEMASALVAERMDGTRVYLRYFPTGEVEQWSDRRRRWVLLGTCAPTQSHLGAEPRCTNGPLRLLRE</sequence>
<evidence type="ECO:0000313" key="2">
    <source>
        <dbReference type="EMBL" id="QAT82302.1"/>
    </source>
</evidence>
<proteinExistence type="predicted"/>
<protein>
    <recommendedName>
        <fullName evidence="4">JAB domain-containing protein</fullName>
    </recommendedName>
</protein>
<dbReference type="PROSITE" id="PS51257">
    <property type="entry name" value="PROKAR_LIPOPROTEIN"/>
    <property type="match status" value="1"/>
</dbReference>
<evidence type="ECO:0008006" key="4">
    <source>
        <dbReference type="Google" id="ProtNLM"/>
    </source>
</evidence>
<organism evidence="2 3">
    <name type="scientific">Corallococcus coralloides</name>
    <name type="common">Myxococcus coralloides</name>
    <dbReference type="NCBI Taxonomy" id="184914"/>
    <lineage>
        <taxon>Bacteria</taxon>
        <taxon>Pseudomonadati</taxon>
        <taxon>Myxococcota</taxon>
        <taxon>Myxococcia</taxon>
        <taxon>Myxococcales</taxon>
        <taxon>Cystobacterineae</taxon>
        <taxon>Myxococcaceae</taxon>
        <taxon>Corallococcus</taxon>
    </lineage>
</organism>
<accession>A0A410RK69</accession>
<dbReference type="EMBL" id="CP034669">
    <property type="protein sequence ID" value="QAT82302.1"/>
    <property type="molecule type" value="Genomic_DNA"/>
</dbReference>
<keyword evidence="1" id="KW-0732">Signal</keyword>
<evidence type="ECO:0000256" key="1">
    <source>
        <dbReference type="SAM" id="SignalP"/>
    </source>
</evidence>
<dbReference type="Proteomes" id="UP000288758">
    <property type="component" value="Chromosome"/>
</dbReference>